<dbReference type="PANTHER" id="PTHR12746">
    <property type="entry name" value="NONSENSE-MEDIATED MRNA DECAY PROTEIN 3"/>
    <property type="match status" value="1"/>
</dbReference>
<dbReference type="GO" id="GO:0043023">
    <property type="term" value="F:ribosomal large subunit binding"/>
    <property type="evidence" value="ECO:0007669"/>
    <property type="project" value="InterPro"/>
</dbReference>
<proteinExistence type="inferred from homology"/>
<name>L1JY57_GUITC</name>
<feature type="region of interest" description="Disordered" evidence="8">
    <location>
        <begin position="388"/>
        <end position="434"/>
    </location>
</feature>
<sequence length="475" mass="53095">MEPSRDMIDLPLTTAELMQANPTYAATRFLCCECGTPTTWNASSMCHNCLKSRVDISEGITTSVMLQRCRACGRYLDAPKMWKSCELESRELLSICLKRIKGMNKVKITVQKEVYTGVLLQQNVAAKQEWLVVVQCRQRAENKRTFYLLEQLILKHKAHKRTLNVKEVPDGIDFYFANLKHATKFSAFVTSVIPSRRKAGGDRVMSQDLKNNVAKMKQAIPIEIIPLCKDDIFCLHPKQHNNLGCIGPLVVVVSVGPNLRVMDWQRMEIHDFRSEVYFRQPRYALQTIKNAIEYIVIDCHPTGLAVGQFLQAEVTLAKASDLGSNDIQVTCLSHLGAILQAGDTVLGYDLSNAVFNDNELQDWPKLVLPEVFIVKKVGVPFISSSCLMEPSGSAHEEEEDVETQGADQGGGTRVPAPPVSCDVGRQEEGVYQSRLKSSRDDYEMFLNDIESDPTVRRQEGTRRSAAVLTPPTAAT</sequence>
<dbReference type="PANTHER" id="PTHR12746:SF2">
    <property type="entry name" value="60S RIBOSOMAL EXPORT PROTEIN NMD3"/>
    <property type="match status" value="1"/>
</dbReference>
<evidence type="ECO:0000256" key="8">
    <source>
        <dbReference type="SAM" id="MobiDB-lite"/>
    </source>
</evidence>
<protein>
    <recommendedName>
        <fullName evidence="2 7">60S ribosomal export protein NMD3</fullName>
    </recommendedName>
</protein>
<evidence type="ECO:0000259" key="10">
    <source>
        <dbReference type="Pfam" id="PF21192"/>
    </source>
</evidence>
<dbReference type="PaxDb" id="55529-EKX53038"/>
<evidence type="ECO:0000256" key="5">
    <source>
        <dbReference type="ARBA" id="ARBA00022927"/>
    </source>
</evidence>
<dbReference type="RefSeq" id="XP_005840018.1">
    <property type="nucleotide sequence ID" value="XM_005839961.1"/>
</dbReference>
<dbReference type="eggNOG" id="KOG2613">
    <property type="taxonomic scope" value="Eukaryota"/>
</dbReference>
<evidence type="ECO:0000313" key="12">
    <source>
        <dbReference type="EnsemblProtists" id="EKX53038"/>
    </source>
</evidence>
<dbReference type="OMA" id="YHNNTWR"/>
<feature type="region of interest" description="Disordered" evidence="8">
    <location>
        <begin position="450"/>
        <end position="475"/>
    </location>
</feature>
<dbReference type="InterPro" id="IPR039768">
    <property type="entry name" value="Nmd3"/>
</dbReference>
<evidence type="ECO:0000259" key="9">
    <source>
        <dbReference type="Pfam" id="PF04981"/>
    </source>
</evidence>
<accession>L1JY57</accession>
<dbReference type="OrthoDB" id="203821at2759"/>
<comment type="function">
    <text evidence="7">Acts as an adapter for the XPO1/CRM1-mediated export of the 60S ribosomal subunit.</text>
</comment>
<dbReference type="EnsemblProtists" id="EKX53038">
    <property type="protein sequence ID" value="EKX53038"/>
    <property type="gene ID" value="GUITHDRAFT_101481"/>
</dbReference>
<dbReference type="Pfam" id="PF21192">
    <property type="entry name" value="OB_NMD3"/>
    <property type="match status" value="1"/>
</dbReference>
<keyword evidence="5 7" id="KW-0653">Protein transport</keyword>
<dbReference type="EMBL" id="JH992971">
    <property type="protein sequence ID" value="EKX53038.1"/>
    <property type="molecule type" value="Genomic_DNA"/>
</dbReference>
<comment type="similarity">
    <text evidence="1 7">Belongs to the NMD3 family.</text>
</comment>
<evidence type="ECO:0000256" key="3">
    <source>
        <dbReference type="ARBA" id="ARBA00022448"/>
    </source>
</evidence>
<keyword evidence="13" id="KW-1185">Reference proteome</keyword>
<feature type="compositionally biased region" description="Basic and acidic residues" evidence="8">
    <location>
        <begin position="453"/>
        <end position="462"/>
    </location>
</feature>
<dbReference type="GO" id="GO:0005634">
    <property type="term" value="C:nucleus"/>
    <property type="evidence" value="ECO:0007669"/>
    <property type="project" value="UniProtKB-SubCell"/>
</dbReference>
<dbReference type="Proteomes" id="UP000011087">
    <property type="component" value="Unassembled WGS sequence"/>
</dbReference>
<reference evidence="11 13" key="1">
    <citation type="journal article" date="2012" name="Nature">
        <title>Algal genomes reveal evolutionary mosaicism and the fate of nucleomorphs.</title>
        <authorList>
            <consortium name="DOE Joint Genome Institute"/>
            <person name="Curtis B.A."/>
            <person name="Tanifuji G."/>
            <person name="Burki F."/>
            <person name="Gruber A."/>
            <person name="Irimia M."/>
            <person name="Maruyama S."/>
            <person name="Arias M.C."/>
            <person name="Ball S.G."/>
            <person name="Gile G.H."/>
            <person name="Hirakawa Y."/>
            <person name="Hopkins J.F."/>
            <person name="Kuo A."/>
            <person name="Rensing S.A."/>
            <person name="Schmutz J."/>
            <person name="Symeonidi A."/>
            <person name="Elias M."/>
            <person name="Eveleigh R.J."/>
            <person name="Herman E.K."/>
            <person name="Klute M.J."/>
            <person name="Nakayama T."/>
            <person name="Obornik M."/>
            <person name="Reyes-Prieto A."/>
            <person name="Armbrust E.V."/>
            <person name="Aves S.J."/>
            <person name="Beiko R.G."/>
            <person name="Coutinho P."/>
            <person name="Dacks J.B."/>
            <person name="Durnford D.G."/>
            <person name="Fast N.M."/>
            <person name="Green B.R."/>
            <person name="Grisdale C.J."/>
            <person name="Hempel F."/>
            <person name="Henrissat B."/>
            <person name="Hoppner M.P."/>
            <person name="Ishida K."/>
            <person name="Kim E."/>
            <person name="Koreny L."/>
            <person name="Kroth P.G."/>
            <person name="Liu Y."/>
            <person name="Malik S.B."/>
            <person name="Maier U.G."/>
            <person name="McRose D."/>
            <person name="Mock T."/>
            <person name="Neilson J.A."/>
            <person name="Onodera N.T."/>
            <person name="Poole A.M."/>
            <person name="Pritham E.J."/>
            <person name="Richards T.A."/>
            <person name="Rocap G."/>
            <person name="Roy S.W."/>
            <person name="Sarai C."/>
            <person name="Schaack S."/>
            <person name="Shirato S."/>
            <person name="Slamovits C.H."/>
            <person name="Spencer D.F."/>
            <person name="Suzuki S."/>
            <person name="Worden A.Z."/>
            <person name="Zauner S."/>
            <person name="Barry K."/>
            <person name="Bell C."/>
            <person name="Bharti A.K."/>
            <person name="Crow J.A."/>
            <person name="Grimwood J."/>
            <person name="Kramer R."/>
            <person name="Lindquist E."/>
            <person name="Lucas S."/>
            <person name="Salamov A."/>
            <person name="McFadden G.I."/>
            <person name="Lane C.E."/>
            <person name="Keeling P.J."/>
            <person name="Gray M.W."/>
            <person name="Grigoriev I.V."/>
            <person name="Archibald J.M."/>
        </authorList>
    </citation>
    <scope>NUCLEOTIDE SEQUENCE</scope>
    <source>
        <strain evidence="11 13">CCMP2712</strain>
    </source>
</reference>
<dbReference type="GO" id="GO:0005737">
    <property type="term" value="C:cytoplasm"/>
    <property type="evidence" value="ECO:0007669"/>
    <property type="project" value="UniProtKB-SubCell"/>
</dbReference>
<dbReference type="HOGENOM" id="CLU_027444_2_0_1"/>
<keyword evidence="4 7" id="KW-0963">Cytoplasm</keyword>
<organism evidence="11">
    <name type="scientific">Guillardia theta (strain CCMP2712)</name>
    <name type="common">Cryptophyte</name>
    <dbReference type="NCBI Taxonomy" id="905079"/>
    <lineage>
        <taxon>Eukaryota</taxon>
        <taxon>Cryptophyceae</taxon>
        <taxon>Pyrenomonadales</taxon>
        <taxon>Geminigeraceae</taxon>
        <taxon>Guillardia</taxon>
    </lineage>
</organism>
<comment type="subcellular location">
    <subcellularLocation>
        <location evidence="7">Cytoplasm</location>
    </subcellularLocation>
    <subcellularLocation>
        <location evidence="7">Nucleus</location>
    </subcellularLocation>
</comment>
<dbReference type="InterPro" id="IPR007064">
    <property type="entry name" value="Nmd3_N"/>
</dbReference>
<dbReference type="STRING" id="905079.L1JY57"/>
<evidence type="ECO:0000256" key="6">
    <source>
        <dbReference type="ARBA" id="ARBA00023242"/>
    </source>
</evidence>
<feature type="domain" description="Nmd3 N-terminal" evidence="9">
    <location>
        <begin position="125"/>
        <end position="224"/>
    </location>
</feature>
<keyword evidence="3 7" id="KW-0813">Transport</keyword>
<reference evidence="12" key="3">
    <citation type="submission" date="2016-03" db="UniProtKB">
        <authorList>
            <consortium name="EnsemblProtists"/>
        </authorList>
    </citation>
    <scope>IDENTIFICATION</scope>
</reference>
<dbReference type="InterPro" id="IPR048898">
    <property type="entry name" value="OB_NMD3"/>
</dbReference>
<dbReference type="Pfam" id="PF04981">
    <property type="entry name" value="NMD3"/>
    <property type="match status" value="2"/>
</dbReference>
<dbReference type="GeneID" id="17309720"/>
<dbReference type="GO" id="GO:0000055">
    <property type="term" value="P:ribosomal large subunit export from nucleus"/>
    <property type="evidence" value="ECO:0007669"/>
    <property type="project" value="TreeGrafter"/>
</dbReference>
<gene>
    <name evidence="11" type="ORF">GUITHDRAFT_101481</name>
</gene>
<evidence type="ECO:0000313" key="11">
    <source>
        <dbReference type="EMBL" id="EKX53038.1"/>
    </source>
</evidence>
<reference evidence="13" key="2">
    <citation type="submission" date="2012-11" db="EMBL/GenBank/DDBJ databases">
        <authorList>
            <person name="Kuo A."/>
            <person name="Curtis B.A."/>
            <person name="Tanifuji G."/>
            <person name="Burki F."/>
            <person name="Gruber A."/>
            <person name="Irimia M."/>
            <person name="Maruyama S."/>
            <person name="Arias M.C."/>
            <person name="Ball S.G."/>
            <person name="Gile G.H."/>
            <person name="Hirakawa Y."/>
            <person name="Hopkins J.F."/>
            <person name="Rensing S.A."/>
            <person name="Schmutz J."/>
            <person name="Symeonidi A."/>
            <person name="Elias M."/>
            <person name="Eveleigh R.J."/>
            <person name="Herman E.K."/>
            <person name="Klute M.J."/>
            <person name="Nakayama T."/>
            <person name="Obornik M."/>
            <person name="Reyes-Prieto A."/>
            <person name="Armbrust E.V."/>
            <person name="Aves S.J."/>
            <person name="Beiko R.G."/>
            <person name="Coutinho P."/>
            <person name="Dacks J.B."/>
            <person name="Durnford D.G."/>
            <person name="Fast N.M."/>
            <person name="Green B.R."/>
            <person name="Grisdale C."/>
            <person name="Hempe F."/>
            <person name="Henrissat B."/>
            <person name="Hoppner M.P."/>
            <person name="Ishida K.-I."/>
            <person name="Kim E."/>
            <person name="Koreny L."/>
            <person name="Kroth P.G."/>
            <person name="Liu Y."/>
            <person name="Malik S.-B."/>
            <person name="Maier U.G."/>
            <person name="McRose D."/>
            <person name="Mock T."/>
            <person name="Neilson J.A."/>
            <person name="Onodera N.T."/>
            <person name="Poole A.M."/>
            <person name="Pritham E.J."/>
            <person name="Richards T.A."/>
            <person name="Rocap G."/>
            <person name="Roy S.W."/>
            <person name="Sarai C."/>
            <person name="Schaack S."/>
            <person name="Shirato S."/>
            <person name="Slamovits C.H."/>
            <person name="Spencer D.F."/>
            <person name="Suzuki S."/>
            <person name="Worden A.Z."/>
            <person name="Zauner S."/>
            <person name="Barry K."/>
            <person name="Bell C."/>
            <person name="Bharti A.K."/>
            <person name="Crow J.A."/>
            <person name="Grimwood J."/>
            <person name="Kramer R."/>
            <person name="Lindquist E."/>
            <person name="Lucas S."/>
            <person name="Salamov A."/>
            <person name="McFadden G.I."/>
            <person name="Lane C.E."/>
            <person name="Keeling P.J."/>
            <person name="Gray M.W."/>
            <person name="Grigoriev I.V."/>
            <person name="Archibald J.M."/>
        </authorList>
    </citation>
    <scope>NUCLEOTIDE SEQUENCE</scope>
    <source>
        <strain evidence="13">CCMP2712</strain>
    </source>
</reference>
<feature type="domain" description="Nmd3 N-terminal" evidence="9">
    <location>
        <begin position="31"/>
        <end position="112"/>
    </location>
</feature>
<dbReference type="GO" id="GO:0015031">
    <property type="term" value="P:protein transport"/>
    <property type="evidence" value="ECO:0007669"/>
    <property type="project" value="UniProtKB-KW"/>
</dbReference>
<dbReference type="AlphaFoldDB" id="L1JY57"/>
<evidence type="ECO:0000256" key="2">
    <source>
        <dbReference type="ARBA" id="ARBA00017035"/>
    </source>
</evidence>
<keyword evidence="6 7" id="KW-0539">Nucleus</keyword>
<evidence type="ECO:0000313" key="13">
    <source>
        <dbReference type="Proteomes" id="UP000011087"/>
    </source>
</evidence>
<feature type="domain" description="60S ribosomal export protein NMD3 OB-fold" evidence="10">
    <location>
        <begin position="292"/>
        <end position="376"/>
    </location>
</feature>
<evidence type="ECO:0000256" key="1">
    <source>
        <dbReference type="ARBA" id="ARBA00009794"/>
    </source>
</evidence>
<evidence type="ECO:0000256" key="7">
    <source>
        <dbReference type="RuleBase" id="RU364108"/>
    </source>
</evidence>
<dbReference type="KEGG" id="gtt:GUITHDRAFT_101481"/>
<evidence type="ECO:0000256" key="4">
    <source>
        <dbReference type="ARBA" id="ARBA00022490"/>
    </source>
</evidence>